<dbReference type="Gene3D" id="3.60.40.10">
    <property type="entry name" value="PPM-type phosphatase domain"/>
    <property type="match status" value="1"/>
</dbReference>
<dbReference type="SUPFAM" id="SSF81606">
    <property type="entry name" value="PP2C-like"/>
    <property type="match status" value="1"/>
</dbReference>
<dbReference type="PANTHER" id="PTHR43156:SF14">
    <property type="entry name" value="PHOSPHOSERINE PHOSPHATASE RSBP"/>
    <property type="match status" value="1"/>
</dbReference>
<sequence>METNLNHIPGGYLTLSPNFKILSVNQTLLRFIHYDTEQLIGQSIRSILSKSAQAFFQFAFYPLIIQNKRVDEMFLELISHTGEEIPVLMYATKENGIITCMFVPNKKRNEYENQLLEAKRIAEERLVEKEKSNADLKKVLLNLEEKQNEIVKMGKENDKYKTDTQRELKLAKKIQETTLTEAINNKDLQIESYYRASNELSGDIYGFYQINKDQYGIILLDVMGHGISSSLITMSLVTLFQQLISKGLPSEQIMKALDDKMHSLFENEEDAWHYCTAIYIFIDIKKQTIEYINAGHPPAIYLDSKGGQRELKTQGPPIGTFKDNQFRNSVFSYTKGARILLYTDGVSEPLEQDRLSLLLKQHVSTPLHVFKEKLLKTLQDEGNDYDKSDDQCFILIDLK</sequence>
<evidence type="ECO:0000256" key="1">
    <source>
        <dbReference type="ARBA" id="ARBA00022801"/>
    </source>
</evidence>
<organism evidence="4 5">
    <name type="scientific">Metabacillus endolithicus</name>
    <dbReference type="NCBI Taxonomy" id="1535204"/>
    <lineage>
        <taxon>Bacteria</taxon>
        <taxon>Bacillati</taxon>
        <taxon>Bacillota</taxon>
        <taxon>Bacilli</taxon>
        <taxon>Bacillales</taxon>
        <taxon>Bacillaceae</taxon>
        <taxon>Metabacillus</taxon>
    </lineage>
</organism>
<reference evidence="5" key="1">
    <citation type="journal article" date="2019" name="Int. J. Syst. Evol. Microbiol.">
        <title>The Global Catalogue of Microorganisms (GCM) 10K type strain sequencing project: providing services to taxonomists for standard genome sequencing and annotation.</title>
        <authorList>
            <consortium name="The Broad Institute Genomics Platform"/>
            <consortium name="The Broad Institute Genome Sequencing Center for Infectious Disease"/>
            <person name="Wu L."/>
            <person name="Ma J."/>
        </authorList>
    </citation>
    <scope>NUCLEOTIDE SEQUENCE [LARGE SCALE GENOMIC DNA]</scope>
    <source>
        <strain evidence="5">CGMCC 1.15474</strain>
    </source>
</reference>
<dbReference type="PANTHER" id="PTHR43156">
    <property type="entry name" value="STAGE II SPORULATION PROTEIN E-RELATED"/>
    <property type="match status" value="1"/>
</dbReference>
<accession>A0ABW5C3E8</accession>
<dbReference type="Gene3D" id="3.30.450.20">
    <property type="entry name" value="PAS domain"/>
    <property type="match status" value="1"/>
</dbReference>
<keyword evidence="2" id="KW-0175">Coiled coil</keyword>
<dbReference type="InterPro" id="IPR052016">
    <property type="entry name" value="Bact_Sigma-Reg"/>
</dbReference>
<keyword evidence="5" id="KW-1185">Reference proteome</keyword>
<proteinExistence type="predicted"/>
<dbReference type="Proteomes" id="UP001597318">
    <property type="component" value="Unassembled WGS sequence"/>
</dbReference>
<comment type="caution">
    <text evidence="4">The sequence shown here is derived from an EMBL/GenBank/DDBJ whole genome shotgun (WGS) entry which is preliminary data.</text>
</comment>
<dbReference type="InterPro" id="IPR000014">
    <property type="entry name" value="PAS"/>
</dbReference>
<dbReference type="Pfam" id="PF07228">
    <property type="entry name" value="SpoIIE"/>
    <property type="match status" value="1"/>
</dbReference>
<dbReference type="EMBL" id="JBHUIK010000008">
    <property type="protein sequence ID" value="MFD2216753.1"/>
    <property type="molecule type" value="Genomic_DNA"/>
</dbReference>
<evidence type="ECO:0000313" key="5">
    <source>
        <dbReference type="Proteomes" id="UP001597318"/>
    </source>
</evidence>
<dbReference type="PROSITE" id="PS51746">
    <property type="entry name" value="PPM_2"/>
    <property type="match status" value="1"/>
</dbReference>
<gene>
    <name evidence="4" type="ORF">ACFSKK_24040</name>
</gene>
<keyword evidence="1" id="KW-0378">Hydrolase</keyword>
<evidence type="ECO:0000256" key="2">
    <source>
        <dbReference type="SAM" id="Coils"/>
    </source>
</evidence>
<feature type="coiled-coil region" evidence="2">
    <location>
        <begin position="119"/>
        <end position="163"/>
    </location>
</feature>
<feature type="domain" description="PPM-type phosphatase" evidence="3">
    <location>
        <begin position="187"/>
        <end position="398"/>
    </location>
</feature>
<dbReference type="InterPro" id="IPR036457">
    <property type="entry name" value="PPM-type-like_dom_sf"/>
</dbReference>
<dbReference type="InterPro" id="IPR035965">
    <property type="entry name" value="PAS-like_dom_sf"/>
</dbReference>
<dbReference type="SMART" id="SM00331">
    <property type="entry name" value="PP2C_SIG"/>
    <property type="match status" value="1"/>
</dbReference>
<dbReference type="RefSeq" id="WP_247339303.1">
    <property type="nucleotide sequence ID" value="NZ_CP095550.1"/>
</dbReference>
<dbReference type="InterPro" id="IPR001932">
    <property type="entry name" value="PPM-type_phosphatase-like_dom"/>
</dbReference>
<dbReference type="Pfam" id="PF13426">
    <property type="entry name" value="PAS_9"/>
    <property type="match status" value="1"/>
</dbReference>
<evidence type="ECO:0000313" key="4">
    <source>
        <dbReference type="EMBL" id="MFD2216753.1"/>
    </source>
</evidence>
<evidence type="ECO:0000259" key="3">
    <source>
        <dbReference type="PROSITE" id="PS51746"/>
    </source>
</evidence>
<dbReference type="SUPFAM" id="SSF55785">
    <property type="entry name" value="PYP-like sensor domain (PAS domain)"/>
    <property type="match status" value="1"/>
</dbReference>
<protein>
    <submittedName>
        <fullName evidence="4">SpoIIE family protein phosphatase</fullName>
    </submittedName>
</protein>
<dbReference type="CDD" id="cd00130">
    <property type="entry name" value="PAS"/>
    <property type="match status" value="1"/>
</dbReference>
<name>A0ABW5C3E8_9BACI</name>